<feature type="domain" description="COMM" evidence="1">
    <location>
        <begin position="127"/>
        <end position="216"/>
    </location>
</feature>
<organism evidence="2">
    <name type="scientific">Araucaria cunninghamii</name>
    <name type="common">Hoop pine</name>
    <name type="synonym">Moreton Bay pine</name>
    <dbReference type="NCBI Taxonomy" id="56994"/>
    <lineage>
        <taxon>Eukaryota</taxon>
        <taxon>Viridiplantae</taxon>
        <taxon>Streptophyta</taxon>
        <taxon>Embryophyta</taxon>
        <taxon>Tracheophyta</taxon>
        <taxon>Spermatophyta</taxon>
        <taxon>Pinopsida</taxon>
        <taxon>Pinidae</taxon>
        <taxon>Conifers II</taxon>
        <taxon>Araucariales</taxon>
        <taxon>Araucariaceae</taxon>
        <taxon>Araucaria</taxon>
    </lineage>
</organism>
<dbReference type="PROSITE" id="PS51269">
    <property type="entry name" value="COMM"/>
    <property type="match status" value="1"/>
</dbReference>
<evidence type="ECO:0000259" key="1">
    <source>
        <dbReference type="PROSITE" id="PS51269"/>
    </source>
</evidence>
<dbReference type="EMBL" id="GCKF01015698">
    <property type="protein sequence ID" value="JAG98920.1"/>
    <property type="molecule type" value="Transcribed_RNA"/>
</dbReference>
<dbReference type="PANTHER" id="PTHR15857:SF0">
    <property type="entry name" value="COMM DOMAIN-CONTAINING PROTEIN 2"/>
    <property type="match status" value="1"/>
</dbReference>
<dbReference type="InterPro" id="IPR017920">
    <property type="entry name" value="COMM"/>
</dbReference>
<reference evidence="2" key="1">
    <citation type="submission" date="2015-03" db="EMBL/GenBank/DDBJ databases">
        <title>A transcriptome of Araucaria cunninghamii, an australian fine timber species.</title>
        <authorList>
            <person name="Jing Yi C.J.Y."/>
            <person name="Yin San L.Y.S."/>
            <person name="Abdul Karim S.S."/>
            <person name="Wan Azmi N.N."/>
            <person name="Hercus R.R."/>
            <person name="Croft L.L."/>
        </authorList>
    </citation>
    <scope>NUCLEOTIDE SEQUENCE</scope>
    <source>
        <strain evidence="2">MI0301</strain>
        <tissue evidence="2">Leaf</tissue>
    </source>
</reference>
<proteinExistence type="predicted"/>
<dbReference type="Pfam" id="PF07258">
    <property type="entry name" value="COMM_domain"/>
    <property type="match status" value="1"/>
</dbReference>
<name>A0A0D6RAB5_ARACU</name>
<dbReference type="PANTHER" id="PTHR15857">
    <property type="entry name" value="COMM DOMAIN CONTAINING PROTEIN 2"/>
    <property type="match status" value="1"/>
</dbReference>
<dbReference type="AlphaFoldDB" id="A0A0D6RAB5"/>
<sequence length="226" mass="25286">MAKLLPKAEAIVPNEAGFLLSAPPAVAQEFAKIAVNIIFKGDVAARGYAKAANALQVTVDAVDQGVKMLCNIFIRGAQSNFSSVQLTDYLKELGFHNETGESLVGYFTEQFNEIRRLVAVPKLNVPSYRKLEWRLDVQLASRSLLNQAEPSFLLKLSLNPIHVGGAPLFIDKQSQLKVQNNERTERDVIYLEANYATLKAMCNQLEQALAERRSRRSRRILRQLQS</sequence>
<dbReference type="InterPro" id="IPR037354">
    <property type="entry name" value="Commd2"/>
</dbReference>
<protein>
    <recommendedName>
        <fullName evidence="1">COMM domain-containing protein</fullName>
    </recommendedName>
</protein>
<evidence type="ECO:0000313" key="2">
    <source>
        <dbReference type="EMBL" id="JAG98920.1"/>
    </source>
</evidence>
<accession>A0A0D6RAB5</accession>